<proteinExistence type="predicted"/>
<sequence>MAVVRSVSLERKLLSLLRTIAQQLVVLHLVELYLEHFVSFMKEKGLARRVFSNTLVFALINSNTCSDNLN</sequence>
<organism evidence="1 2">
    <name type="scientific">Anaplasma phagocytophilum str. CRT38</name>
    <dbReference type="NCBI Taxonomy" id="1269275"/>
    <lineage>
        <taxon>Bacteria</taxon>
        <taxon>Pseudomonadati</taxon>
        <taxon>Pseudomonadota</taxon>
        <taxon>Alphaproteobacteria</taxon>
        <taxon>Rickettsiales</taxon>
        <taxon>Anaplasmataceae</taxon>
        <taxon>Anaplasma</taxon>
        <taxon>phagocytophilum group</taxon>
    </lineage>
</organism>
<dbReference type="EMBL" id="APHI01000001">
    <property type="protein sequence ID" value="EOA62922.1"/>
    <property type="molecule type" value="Genomic_DNA"/>
</dbReference>
<accession>S6G8V9</accession>
<comment type="caution">
    <text evidence="1">The sequence shown here is derived from an EMBL/GenBank/DDBJ whole genome shotgun (WGS) entry which is preliminary data.</text>
</comment>
<dbReference type="RefSeq" id="WP_020848754.1">
    <property type="nucleotide sequence ID" value="NZ_APHI01000001.1"/>
</dbReference>
<evidence type="ECO:0000313" key="1">
    <source>
        <dbReference type="EMBL" id="EOA62922.1"/>
    </source>
</evidence>
<protein>
    <submittedName>
        <fullName evidence="1">Uncharacterized protein</fullName>
    </submittedName>
</protein>
<evidence type="ECO:0000313" key="2">
    <source>
        <dbReference type="Proteomes" id="UP000053165"/>
    </source>
</evidence>
<dbReference type="AlphaFoldDB" id="S6G8V9"/>
<gene>
    <name evidence="1" type="ORF">CRT38_00435</name>
</gene>
<dbReference type="Proteomes" id="UP000053165">
    <property type="component" value="Unassembled WGS sequence"/>
</dbReference>
<name>S6G8V9_ANAPH</name>
<reference evidence="1 2" key="1">
    <citation type="submission" date="2013-03" db="EMBL/GenBank/DDBJ databases">
        <title>Genome sequence of Anaplasma phagocytophilum strain CRT38.</title>
        <authorList>
            <person name="Felsheim R.F."/>
            <person name="Kurtti T.J."/>
            <person name="Munderloh U.G."/>
        </authorList>
    </citation>
    <scope>NUCLEOTIDE SEQUENCE [LARGE SCALE GENOMIC DNA]</scope>
    <source>
        <strain evidence="1 2">CRT38</strain>
    </source>
</reference>
<dbReference type="GeneID" id="92747656"/>